<evidence type="ECO:0000313" key="2">
    <source>
        <dbReference type="Proteomes" id="UP001549098"/>
    </source>
</evidence>
<dbReference type="Proteomes" id="UP001549098">
    <property type="component" value="Unassembled WGS sequence"/>
</dbReference>
<accession>A0ABV2F9M3</accession>
<name>A0ABV2F9M3_9BACL</name>
<protein>
    <submittedName>
        <fullName evidence="1">Uncharacterized protein YdeI (YjbR/CyaY-like superfamily)</fullName>
    </submittedName>
</protein>
<dbReference type="Pfam" id="PF13376">
    <property type="entry name" value="OmdA"/>
    <property type="match status" value="1"/>
</dbReference>
<dbReference type="RefSeq" id="WP_354500892.1">
    <property type="nucleotide sequence ID" value="NZ_JBEPLV010000006.1"/>
</dbReference>
<keyword evidence="2" id="KW-1185">Reference proteome</keyword>
<reference evidence="1 2" key="1">
    <citation type="submission" date="2024-06" db="EMBL/GenBank/DDBJ databases">
        <title>Genomic Encyclopedia of Type Strains, Phase IV (KMG-IV): sequencing the most valuable type-strain genomes for metagenomic binning, comparative biology and taxonomic classification.</title>
        <authorList>
            <person name="Goeker M."/>
        </authorList>
    </citation>
    <scope>NUCLEOTIDE SEQUENCE [LARGE SCALE GENOMIC DNA]</scope>
    <source>
        <strain evidence="1 2">DSM 17253</strain>
    </source>
</reference>
<proteinExistence type="predicted"/>
<comment type="caution">
    <text evidence="1">The sequence shown here is derived from an EMBL/GenBank/DDBJ whole genome shotgun (WGS) entry which is preliminary data.</text>
</comment>
<organism evidence="1 2">
    <name type="scientific">Paenibacillus favisporus</name>
    <dbReference type="NCBI Taxonomy" id="221028"/>
    <lineage>
        <taxon>Bacteria</taxon>
        <taxon>Bacillati</taxon>
        <taxon>Bacillota</taxon>
        <taxon>Bacilli</taxon>
        <taxon>Bacillales</taxon>
        <taxon>Paenibacillaceae</taxon>
        <taxon>Paenibacillus</taxon>
    </lineage>
</organism>
<evidence type="ECO:0000313" key="1">
    <source>
        <dbReference type="EMBL" id="MET3548476.1"/>
    </source>
</evidence>
<gene>
    <name evidence="1" type="ORF">ABID47_005106</name>
</gene>
<dbReference type="EMBL" id="JBEPLV010000006">
    <property type="protein sequence ID" value="MET3548476.1"/>
    <property type="molecule type" value="Genomic_DNA"/>
</dbReference>
<sequence>MLREVDRFIPVISREALRVWLQENSRTEKCCWVLVRMSPQSDTLLYLDAVEEALCFGWIDGVKKKISETELAQRLSPRSKKSSWTELNKERVRRLEKLGLMTDEGRKVLPDMHYDSFRIDPVIEQRLQEEKQVYENFMAFPDLYTRVRIDTIQSYKNQPELFQSRLDKFITNTRENKMYGQWNDHGRLLDY</sequence>